<protein>
    <recommendedName>
        <fullName evidence="6">Peptide deformylase</fullName>
        <shortName evidence="6">PDF</shortName>
        <ecNumber evidence="6">3.5.1.88</ecNumber>
    </recommendedName>
    <alternativeName>
        <fullName evidence="6">Polypeptide deformylase</fullName>
    </alternativeName>
</protein>
<dbReference type="PRINTS" id="PR01576">
    <property type="entry name" value="PDEFORMYLASE"/>
</dbReference>
<dbReference type="AlphaFoldDB" id="F7NLE3"/>
<evidence type="ECO:0000256" key="3">
    <source>
        <dbReference type="ARBA" id="ARBA00022801"/>
    </source>
</evidence>
<sequence length="152" mass="16306">MAILEIKKAGDPVLKERAQAVTKIDRKVKELLDNMAQTMYGAEGVGLAAPQVGILLRIVVIDAGEGLVELINPEIVESDGTQVASEGCLSIPGVYGDVERYADVTVEGLNRSGKKIRIAANGLLARALQHEIDHLNGILFIERAKTVYKGNS</sequence>
<dbReference type="FunFam" id="3.90.45.10:FF:000005">
    <property type="entry name" value="Peptide deformylase"/>
    <property type="match status" value="1"/>
</dbReference>
<dbReference type="HAMAP" id="MF_00163">
    <property type="entry name" value="Pep_deformylase"/>
    <property type="match status" value="1"/>
</dbReference>
<comment type="function">
    <text evidence="6">Removes the formyl group from the N-terminal Met of newly synthesized proteins. Requires at least a dipeptide for an efficient rate of reaction. N-terminal L-methionine is a prerequisite for activity but the enzyme has broad specificity at other positions.</text>
</comment>
<dbReference type="InterPro" id="IPR023635">
    <property type="entry name" value="Peptide_deformylase"/>
</dbReference>
<organism evidence="7 8">
    <name type="scientific">Acetonema longum DSM 6540</name>
    <dbReference type="NCBI Taxonomy" id="1009370"/>
    <lineage>
        <taxon>Bacteria</taxon>
        <taxon>Bacillati</taxon>
        <taxon>Bacillota</taxon>
        <taxon>Negativicutes</taxon>
        <taxon>Acetonemataceae</taxon>
        <taxon>Acetonema</taxon>
    </lineage>
</organism>
<feature type="binding site" evidence="6">
    <location>
        <position position="88"/>
    </location>
    <ligand>
        <name>Fe cation</name>
        <dbReference type="ChEBI" id="CHEBI:24875"/>
    </ligand>
</feature>
<dbReference type="Proteomes" id="UP000003240">
    <property type="component" value="Unassembled WGS sequence"/>
</dbReference>
<evidence type="ECO:0000256" key="1">
    <source>
        <dbReference type="ARBA" id="ARBA00010759"/>
    </source>
</evidence>
<keyword evidence="3 6" id="KW-0378">Hydrolase</keyword>
<name>F7NLE3_9FIRM</name>
<dbReference type="EMBL" id="AFGF01000126">
    <property type="protein sequence ID" value="EGO63248.1"/>
    <property type="molecule type" value="Genomic_DNA"/>
</dbReference>
<dbReference type="InterPro" id="IPR036821">
    <property type="entry name" value="Peptide_deformylase_sf"/>
</dbReference>
<evidence type="ECO:0000256" key="4">
    <source>
        <dbReference type="ARBA" id="ARBA00022917"/>
    </source>
</evidence>
<feature type="binding site" evidence="6">
    <location>
        <position position="134"/>
    </location>
    <ligand>
        <name>Fe cation</name>
        <dbReference type="ChEBI" id="CHEBI:24875"/>
    </ligand>
</feature>
<dbReference type="Pfam" id="PF01327">
    <property type="entry name" value="Pep_deformylase"/>
    <property type="match status" value="1"/>
</dbReference>
<accession>F7NLE3</accession>
<evidence type="ECO:0000256" key="2">
    <source>
        <dbReference type="ARBA" id="ARBA00022723"/>
    </source>
</evidence>
<dbReference type="SUPFAM" id="SSF56420">
    <property type="entry name" value="Peptide deformylase"/>
    <property type="match status" value="1"/>
</dbReference>
<keyword evidence="2 6" id="KW-0479">Metal-binding</keyword>
<dbReference type="EC" id="3.5.1.88" evidence="6"/>
<dbReference type="GO" id="GO:0042586">
    <property type="term" value="F:peptide deformylase activity"/>
    <property type="evidence" value="ECO:0007669"/>
    <property type="project" value="UniProtKB-UniRule"/>
</dbReference>
<reference evidence="7 8" key="1">
    <citation type="journal article" date="2011" name="EMBO J.">
        <title>Structural diversity of bacterial flagellar motors.</title>
        <authorList>
            <person name="Chen S."/>
            <person name="Beeby M."/>
            <person name="Murphy G.E."/>
            <person name="Leadbetter J.R."/>
            <person name="Hendrixson D.R."/>
            <person name="Briegel A."/>
            <person name="Li Z."/>
            <person name="Shi J."/>
            <person name="Tocheva E.I."/>
            <person name="Muller A."/>
            <person name="Dobro M.J."/>
            <person name="Jensen G.J."/>
        </authorList>
    </citation>
    <scope>NUCLEOTIDE SEQUENCE [LARGE SCALE GENOMIC DNA]</scope>
    <source>
        <strain evidence="7 8">DSM 6540</strain>
    </source>
</reference>
<dbReference type="OrthoDB" id="9784988at2"/>
<feature type="active site" evidence="6">
    <location>
        <position position="131"/>
    </location>
</feature>
<dbReference type="Gene3D" id="3.90.45.10">
    <property type="entry name" value="Peptide deformylase"/>
    <property type="match status" value="1"/>
</dbReference>
<keyword evidence="5 6" id="KW-0408">Iron</keyword>
<dbReference type="GO" id="GO:0046872">
    <property type="term" value="F:metal ion binding"/>
    <property type="evidence" value="ECO:0007669"/>
    <property type="project" value="UniProtKB-KW"/>
</dbReference>
<dbReference type="NCBIfam" id="NF001159">
    <property type="entry name" value="PRK00150.1-3"/>
    <property type="match status" value="1"/>
</dbReference>
<feature type="binding site" evidence="6">
    <location>
        <position position="130"/>
    </location>
    <ligand>
        <name>Fe cation</name>
        <dbReference type="ChEBI" id="CHEBI:24875"/>
    </ligand>
</feature>
<dbReference type="STRING" id="1009370.ALO_14577"/>
<dbReference type="GO" id="GO:0006412">
    <property type="term" value="P:translation"/>
    <property type="evidence" value="ECO:0007669"/>
    <property type="project" value="UniProtKB-UniRule"/>
</dbReference>
<evidence type="ECO:0000256" key="6">
    <source>
        <dbReference type="HAMAP-Rule" id="MF_00163"/>
    </source>
</evidence>
<evidence type="ECO:0000256" key="5">
    <source>
        <dbReference type="ARBA" id="ARBA00023004"/>
    </source>
</evidence>
<dbReference type="NCBIfam" id="TIGR00079">
    <property type="entry name" value="pept_deformyl"/>
    <property type="match status" value="1"/>
</dbReference>
<comment type="caution">
    <text evidence="7">The sequence shown here is derived from an EMBL/GenBank/DDBJ whole genome shotgun (WGS) entry which is preliminary data.</text>
</comment>
<dbReference type="PANTHER" id="PTHR10458">
    <property type="entry name" value="PEPTIDE DEFORMYLASE"/>
    <property type="match status" value="1"/>
</dbReference>
<dbReference type="PANTHER" id="PTHR10458:SF22">
    <property type="entry name" value="PEPTIDE DEFORMYLASE"/>
    <property type="match status" value="1"/>
</dbReference>
<keyword evidence="8" id="KW-1185">Reference proteome</keyword>
<dbReference type="PIRSF" id="PIRSF004749">
    <property type="entry name" value="Pep_def"/>
    <property type="match status" value="1"/>
</dbReference>
<evidence type="ECO:0000313" key="7">
    <source>
        <dbReference type="EMBL" id="EGO63248.1"/>
    </source>
</evidence>
<evidence type="ECO:0000313" key="8">
    <source>
        <dbReference type="Proteomes" id="UP000003240"/>
    </source>
</evidence>
<keyword evidence="4 6" id="KW-0648">Protein biosynthesis</keyword>
<proteinExistence type="inferred from homology"/>
<dbReference type="RefSeq" id="WP_004573489.1">
    <property type="nucleotide sequence ID" value="NZ_AFGF01000126.1"/>
</dbReference>
<comment type="cofactor">
    <cofactor evidence="6">
        <name>Fe(2+)</name>
        <dbReference type="ChEBI" id="CHEBI:29033"/>
    </cofactor>
    <text evidence="6">Binds 1 Fe(2+) ion.</text>
</comment>
<gene>
    <name evidence="6" type="primary">def</name>
    <name evidence="7" type="ORF">ALO_14577</name>
</gene>
<dbReference type="CDD" id="cd00487">
    <property type="entry name" value="Pep_deformylase"/>
    <property type="match status" value="1"/>
</dbReference>
<comment type="similarity">
    <text evidence="1 6">Belongs to the polypeptide deformylase family.</text>
</comment>
<comment type="catalytic activity">
    <reaction evidence="6">
        <text>N-terminal N-formyl-L-methionyl-[peptide] + H2O = N-terminal L-methionyl-[peptide] + formate</text>
        <dbReference type="Rhea" id="RHEA:24420"/>
        <dbReference type="Rhea" id="RHEA-COMP:10639"/>
        <dbReference type="Rhea" id="RHEA-COMP:10640"/>
        <dbReference type="ChEBI" id="CHEBI:15377"/>
        <dbReference type="ChEBI" id="CHEBI:15740"/>
        <dbReference type="ChEBI" id="CHEBI:49298"/>
        <dbReference type="ChEBI" id="CHEBI:64731"/>
        <dbReference type="EC" id="3.5.1.88"/>
    </reaction>
</comment>
<dbReference type="eggNOG" id="COG0242">
    <property type="taxonomic scope" value="Bacteria"/>
</dbReference>